<organism evidence="1 2">
    <name type="scientific">Trichonephila clavipes</name>
    <name type="common">Golden silk orbweaver</name>
    <name type="synonym">Nephila clavipes</name>
    <dbReference type="NCBI Taxonomy" id="2585209"/>
    <lineage>
        <taxon>Eukaryota</taxon>
        <taxon>Metazoa</taxon>
        <taxon>Ecdysozoa</taxon>
        <taxon>Arthropoda</taxon>
        <taxon>Chelicerata</taxon>
        <taxon>Arachnida</taxon>
        <taxon>Araneae</taxon>
        <taxon>Araneomorphae</taxon>
        <taxon>Entelegynae</taxon>
        <taxon>Araneoidea</taxon>
        <taxon>Nephilidae</taxon>
        <taxon>Trichonephila</taxon>
    </lineage>
</organism>
<keyword evidence="2" id="KW-1185">Reference proteome</keyword>
<dbReference type="Proteomes" id="UP000887159">
    <property type="component" value="Unassembled WGS sequence"/>
</dbReference>
<proteinExistence type="predicted"/>
<comment type="caution">
    <text evidence="1">The sequence shown here is derived from an EMBL/GenBank/DDBJ whole genome shotgun (WGS) entry which is preliminary data.</text>
</comment>
<reference evidence="1" key="1">
    <citation type="submission" date="2020-08" db="EMBL/GenBank/DDBJ databases">
        <title>Multicomponent nature underlies the extraordinary mechanical properties of spider dragline silk.</title>
        <authorList>
            <person name="Kono N."/>
            <person name="Nakamura H."/>
            <person name="Mori M."/>
            <person name="Yoshida Y."/>
            <person name="Ohtoshi R."/>
            <person name="Malay A.D."/>
            <person name="Moran D.A.P."/>
            <person name="Tomita M."/>
            <person name="Numata K."/>
            <person name="Arakawa K."/>
        </authorList>
    </citation>
    <scope>NUCLEOTIDE SEQUENCE</scope>
</reference>
<name>A0A8X6SDD3_TRICX</name>
<dbReference type="EMBL" id="BMAU01021259">
    <property type="protein sequence ID" value="GFY06396.1"/>
    <property type="molecule type" value="Genomic_DNA"/>
</dbReference>
<gene>
    <name evidence="1" type="primary">AVEN_261775_1</name>
    <name evidence="1" type="ORF">TNCV_3651831</name>
</gene>
<sequence>MDGSTFHVFIQTKFISFDPPTPILKRLIPMAVGVLVVPFPNTLIPPGLKRISIFPLYPFRIQYTSHTECSRDGMEMLCLYLKLTGIKTIGFFKIPLSTQHHKLIPELQQSFPDLHIYGSAAFNNFRTVCHREATRTLSGGSKF</sequence>
<evidence type="ECO:0000313" key="1">
    <source>
        <dbReference type="EMBL" id="GFY06396.1"/>
    </source>
</evidence>
<protein>
    <submittedName>
        <fullName evidence="1">Uncharacterized protein</fullName>
    </submittedName>
</protein>
<accession>A0A8X6SDD3</accession>
<evidence type="ECO:0000313" key="2">
    <source>
        <dbReference type="Proteomes" id="UP000887159"/>
    </source>
</evidence>
<dbReference type="AlphaFoldDB" id="A0A8X6SDD3"/>